<dbReference type="Proteomes" id="UP000027178">
    <property type="component" value="Unassembled WGS sequence"/>
</dbReference>
<dbReference type="eggNOG" id="COG0463">
    <property type="taxonomic scope" value="Bacteria"/>
</dbReference>
<reference evidence="13 14" key="1">
    <citation type="submission" date="2014-05" db="EMBL/GenBank/DDBJ databases">
        <title>Draft Genome Sequence of Kitasatospora cheerisanensis KCTC 2395.</title>
        <authorList>
            <person name="Nam D.H."/>
        </authorList>
    </citation>
    <scope>NUCLEOTIDE SEQUENCE [LARGE SCALE GENOMIC DNA]</scope>
    <source>
        <strain evidence="13 14">KCTC 2395</strain>
    </source>
</reference>
<dbReference type="InterPro" id="IPR029044">
    <property type="entry name" value="Nucleotide-diphossugar_trans"/>
</dbReference>
<dbReference type="NCBIfam" id="NF010496">
    <property type="entry name" value="PRK13915.1"/>
    <property type="match status" value="1"/>
</dbReference>
<organism evidence="13 14">
    <name type="scientific">Kitasatospora cheerisanensis KCTC 2395</name>
    <dbReference type="NCBI Taxonomy" id="1348663"/>
    <lineage>
        <taxon>Bacteria</taxon>
        <taxon>Bacillati</taxon>
        <taxon>Actinomycetota</taxon>
        <taxon>Actinomycetes</taxon>
        <taxon>Kitasatosporales</taxon>
        <taxon>Streptomycetaceae</taxon>
        <taxon>Kitasatospora</taxon>
    </lineage>
</organism>
<feature type="compositionally biased region" description="Basic and acidic residues" evidence="11">
    <location>
        <begin position="400"/>
        <end position="409"/>
    </location>
</feature>
<dbReference type="SUPFAM" id="SSF53448">
    <property type="entry name" value="Nucleotide-diphospho-sugar transferases"/>
    <property type="match status" value="1"/>
</dbReference>
<dbReference type="GO" id="GO:0016757">
    <property type="term" value="F:glycosyltransferase activity"/>
    <property type="evidence" value="ECO:0007669"/>
    <property type="project" value="UniProtKB-KW"/>
</dbReference>
<dbReference type="HOGENOM" id="CLU_053119_0_0_11"/>
<accession>A0A066YUS9</accession>
<keyword evidence="6" id="KW-0460">Magnesium</keyword>
<name>A0A066YUS9_9ACTN</name>
<evidence type="ECO:0000256" key="8">
    <source>
        <dbReference type="ARBA" id="ARBA00040894"/>
    </source>
</evidence>
<feature type="region of interest" description="Disordered" evidence="11">
    <location>
        <begin position="1"/>
        <end position="24"/>
    </location>
</feature>
<comment type="similarity">
    <text evidence="3">Belongs to the glycosyltransferase 2 family.</text>
</comment>
<evidence type="ECO:0000256" key="5">
    <source>
        <dbReference type="ARBA" id="ARBA00022679"/>
    </source>
</evidence>
<dbReference type="EC" id="2.4.1.266" evidence="7"/>
<gene>
    <name evidence="13" type="ORF">KCH_43630</name>
</gene>
<protein>
    <recommendedName>
        <fullName evidence="8">Glucosyl-3-phosphoglycerate synthase</fullName>
        <ecNumber evidence="7">2.4.1.266</ecNumber>
    </recommendedName>
</protein>
<evidence type="ECO:0000259" key="12">
    <source>
        <dbReference type="Pfam" id="PF00535"/>
    </source>
</evidence>
<dbReference type="Pfam" id="PF00535">
    <property type="entry name" value="Glycos_transf_2"/>
    <property type="match status" value="1"/>
</dbReference>
<dbReference type="InterPro" id="IPR001173">
    <property type="entry name" value="Glyco_trans_2-like"/>
</dbReference>
<comment type="cofactor">
    <cofactor evidence="2">
        <name>Mg(2+)</name>
        <dbReference type="ChEBI" id="CHEBI:18420"/>
    </cofactor>
</comment>
<comment type="caution">
    <text evidence="13">The sequence shown here is derived from an EMBL/GenBank/DDBJ whole genome shotgun (WGS) entry which is preliminary data.</text>
</comment>
<sequence>MPSNPTVRHPRRTETGSEILADQPEPGVLPEVADWLRRRSWTAADRPLDLLLAAKRAAGPAGTVSVVLPALDEEPTVGEIVAAIRTELMERVPLVDELLVIDSGSVDGTAAAASAAGARVVHRDAILPRLPAAPGKGEVLWRALLASSGAIVCYVDADLREFDPAFVSGIVGPLLTDPALHLVKAMYDRPFEADGAIVPAGGGRVTELVARPLLNLHWPQLAGFVQPLGGEYAARRSLLERLPFPTGYGVELGLLVDALELVGLDALAQVDVGVRHHRHQDGQALGRMAATIYRTALERLDRAHRLKADADLVRPLLTQYTRAAAGFAPAPTPSRHRAPPDGHRPGVPPPLTRGPRGGGRGHLVRPPRRGPTGRPRPAREVPGRPPGPAALRRPRPPLRPAERGPERRPTPTVHPARAAPGGLVR</sequence>
<keyword evidence="4" id="KW-0328">Glycosyltransferase</keyword>
<dbReference type="PANTHER" id="PTHR48090:SF10">
    <property type="entry name" value="GLUCOSYL-3-PHOSPHOGLYCERATE SYNTHASE"/>
    <property type="match status" value="1"/>
</dbReference>
<evidence type="ECO:0000256" key="2">
    <source>
        <dbReference type="ARBA" id="ARBA00001946"/>
    </source>
</evidence>
<comment type="catalytic activity">
    <reaction evidence="9">
        <text>(2R)-3-phosphoglycerate + UDP-alpha-D-glucose = (2R)-2-O-(alpha-D-glucopyranosyl)-3-phospho-glycerate + UDP + H(+)</text>
        <dbReference type="Rhea" id="RHEA:31319"/>
        <dbReference type="ChEBI" id="CHEBI:15378"/>
        <dbReference type="ChEBI" id="CHEBI:58223"/>
        <dbReference type="ChEBI" id="CHEBI:58272"/>
        <dbReference type="ChEBI" id="CHEBI:58885"/>
        <dbReference type="ChEBI" id="CHEBI:62600"/>
        <dbReference type="EC" id="2.4.1.266"/>
    </reaction>
    <physiologicalReaction direction="left-to-right" evidence="9">
        <dbReference type="Rhea" id="RHEA:31320"/>
    </physiologicalReaction>
</comment>
<comment type="catalytic activity">
    <reaction evidence="10">
        <text>an NDP-alpha-D-glucose + (2R)-3-phosphoglycerate = (2R)-2-O-(alpha-D-glucopyranosyl)-3-phospho-glycerate + a ribonucleoside 5'-diphosphate + H(+)</text>
        <dbReference type="Rhea" id="RHEA:47244"/>
        <dbReference type="ChEBI" id="CHEBI:15378"/>
        <dbReference type="ChEBI" id="CHEBI:57930"/>
        <dbReference type="ChEBI" id="CHEBI:58272"/>
        <dbReference type="ChEBI" id="CHEBI:62600"/>
        <dbReference type="ChEBI" id="CHEBI:76533"/>
        <dbReference type="EC" id="2.4.1.266"/>
    </reaction>
    <physiologicalReaction direction="left-to-right" evidence="10">
        <dbReference type="Rhea" id="RHEA:47245"/>
    </physiologicalReaction>
</comment>
<dbReference type="InterPro" id="IPR050256">
    <property type="entry name" value="Glycosyltransferase_2"/>
</dbReference>
<keyword evidence="14" id="KW-1185">Reference proteome</keyword>
<keyword evidence="5" id="KW-0808">Transferase</keyword>
<evidence type="ECO:0000313" key="13">
    <source>
        <dbReference type="EMBL" id="KDN83714.1"/>
    </source>
</evidence>
<evidence type="ECO:0000256" key="1">
    <source>
        <dbReference type="ARBA" id="ARBA00001936"/>
    </source>
</evidence>
<proteinExistence type="inferred from homology"/>
<evidence type="ECO:0000256" key="4">
    <source>
        <dbReference type="ARBA" id="ARBA00022676"/>
    </source>
</evidence>
<feature type="region of interest" description="Disordered" evidence="11">
    <location>
        <begin position="325"/>
        <end position="425"/>
    </location>
</feature>
<dbReference type="Gene3D" id="3.90.550.10">
    <property type="entry name" value="Spore Coat Polysaccharide Biosynthesis Protein SpsA, Chain A"/>
    <property type="match status" value="1"/>
</dbReference>
<evidence type="ECO:0000313" key="14">
    <source>
        <dbReference type="Proteomes" id="UP000027178"/>
    </source>
</evidence>
<evidence type="ECO:0000256" key="7">
    <source>
        <dbReference type="ARBA" id="ARBA00039022"/>
    </source>
</evidence>
<dbReference type="AlphaFoldDB" id="A0A066YUS9"/>
<dbReference type="EMBL" id="JNBY01000094">
    <property type="protein sequence ID" value="KDN83714.1"/>
    <property type="molecule type" value="Genomic_DNA"/>
</dbReference>
<evidence type="ECO:0000256" key="6">
    <source>
        <dbReference type="ARBA" id="ARBA00022842"/>
    </source>
</evidence>
<evidence type="ECO:0000256" key="11">
    <source>
        <dbReference type="SAM" id="MobiDB-lite"/>
    </source>
</evidence>
<comment type="cofactor">
    <cofactor evidence="1">
        <name>Mn(2+)</name>
        <dbReference type="ChEBI" id="CHEBI:29035"/>
    </cofactor>
</comment>
<dbReference type="PANTHER" id="PTHR48090">
    <property type="entry name" value="UNDECAPRENYL-PHOSPHATE 4-DEOXY-4-FORMAMIDO-L-ARABINOSE TRANSFERASE-RELATED"/>
    <property type="match status" value="1"/>
</dbReference>
<feature type="domain" description="Glycosyltransferase 2-like" evidence="12">
    <location>
        <begin position="65"/>
        <end position="179"/>
    </location>
</feature>
<evidence type="ECO:0000256" key="3">
    <source>
        <dbReference type="ARBA" id="ARBA00006739"/>
    </source>
</evidence>
<evidence type="ECO:0000256" key="10">
    <source>
        <dbReference type="ARBA" id="ARBA00048997"/>
    </source>
</evidence>
<dbReference type="PATRIC" id="fig|1348663.4.peg.4205"/>
<evidence type="ECO:0000256" key="9">
    <source>
        <dbReference type="ARBA" id="ARBA00048689"/>
    </source>
</evidence>